<reference evidence="2" key="1">
    <citation type="submission" date="2018-05" db="EMBL/GenBank/DDBJ databases">
        <authorList>
            <person name="Lanie J.A."/>
            <person name="Ng W.-L."/>
            <person name="Kazmierczak K.M."/>
            <person name="Andrzejewski T.M."/>
            <person name="Davidsen T.M."/>
            <person name="Wayne K.J."/>
            <person name="Tettelin H."/>
            <person name="Glass J.I."/>
            <person name="Rusch D."/>
            <person name="Podicherti R."/>
            <person name="Tsui H.-C.T."/>
            <person name="Winkler M.E."/>
        </authorList>
    </citation>
    <scope>NUCLEOTIDE SEQUENCE</scope>
</reference>
<evidence type="ECO:0000259" key="1">
    <source>
        <dbReference type="Pfam" id="PF01225"/>
    </source>
</evidence>
<feature type="domain" description="Mur ligase N-terminal catalytic" evidence="1">
    <location>
        <begin position="1"/>
        <end position="84"/>
    </location>
</feature>
<evidence type="ECO:0000313" key="2">
    <source>
        <dbReference type="EMBL" id="SVB56232.1"/>
    </source>
</evidence>
<dbReference type="PANTHER" id="PTHR43445:SF5">
    <property type="entry name" value="UDP-N-ACETYLMURAMATE--L-ALANYL-GAMMA-D-GLUTAMYL-MESO-2,6-DIAMINOHEPTANDIOATE LIGASE"/>
    <property type="match status" value="1"/>
</dbReference>
<sequence length="84" mass="8856">MGGLALLARELGHQVTGSDASAYPPMSSMLSDAGIETFEGYHPEHLVPETDLVLVGNSLSRGNAAVEAMLERRLAYTSGPAWLA</sequence>
<name>A0A382F0R9_9ZZZZ</name>
<gene>
    <name evidence="2" type="ORF">METZ01_LOCUS209086</name>
</gene>
<accession>A0A382F0R9</accession>
<dbReference type="EMBL" id="UINC01047227">
    <property type="protein sequence ID" value="SVB56232.1"/>
    <property type="molecule type" value="Genomic_DNA"/>
</dbReference>
<proteinExistence type="predicted"/>
<dbReference type="InterPro" id="IPR000713">
    <property type="entry name" value="Mur_ligase_N"/>
</dbReference>
<dbReference type="SUPFAM" id="SSF51984">
    <property type="entry name" value="MurCD N-terminal domain"/>
    <property type="match status" value="1"/>
</dbReference>
<feature type="non-terminal residue" evidence="2">
    <location>
        <position position="84"/>
    </location>
</feature>
<dbReference type="AlphaFoldDB" id="A0A382F0R9"/>
<dbReference type="PANTHER" id="PTHR43445">
    <property type="entry name" value="UDP-N-ACETYLMURAMATE--L-ALANINE LIGASE-RELATED"/>
    <property type="match status" value="1"/>
</dbReference>
<dbReference type="Pfam" id="PF01225">
    <property type="entry name" value="Mur_ligase"/>
    <property type="match status" value="1"/>
</dbReference>
<dbReference type="Gene3D" id="3.40.50.720">
    <property type="entry name" value="NAD(P)-binding Rossmann-like Domain"/>
    <property type="match status" value="1"/>
</dbReference>
<dbReference type="InterPro" id="IPR050061">
    <property type="entry name" value="MurCDEF_pg_biosynth"/>
</dbReference>
<protein>
    <recommendedName>
        <fullName evidence="1">Mur ligase N-terminal catalytic domain-containing protein</fullName>
    </recommendedName>
</protein>
<organism evidence="2">
    <name type="scientific">marine metagenome</name>
    <dbReference type="NCBI Taxonomy" id="408172"/>
    <lineage>
        <taxon>unclassified sequences</taxon>
        <taxon>metagenomes</taxon>
        <taxon>ecological metagenomes</taxon>
    </lineage>
</organism>
<dbReference type="GO" id="GO:0016881">
    <property type="term" value="F:acid-amino acid ligase activity"/>
    <property type="evidence" value="ECO:0007669"/>
    <property type="project" value="InterPro"/>
</dbReference>